<comment type="caution">
    <text evidence="1">The sequence shown here is derived from an EMBL/GenBank/DDBJ whole genome shotgun (WGS) entry which is preliminary data.</text>
</comment>
<evidence type="ECO:0000313" key="2">
    <source>
        <dbReference type="Proteomes" id="UP000023152"/>
    </source>
</evidence>
<organism evidence="1 2">
    <name type="scientific">Reticulomyxa filosa</name>
    <dbReference type="NCBI Taxonomy" id="46433"/>
    <lineage>
        <taxon>Eukaryota</taxon>
        <taxon>Sar</taxon>
        <taxon>Rhizaria</taxon>
        <taxon>Retaria</taxon>
        <taxon>Foraminifera</taxon>
        <taxon>Monothalamids</taxon>
        <taxon>Reticulomyxidae</taxon>
        <taxon>Reticulomyxa</taxon>
    </lineage>
</organism>
<reference evidence="1 2" key="1">
    <citation type="journal article" date="2013" name="Curr. Biol.">
        <title>The Genome of the Foraminiferan Reticulomyxa filosa.</title>
        <authorList>
            <person name="Glockner G."/>
            <person name="Hulsmann N."/>
            <person name="Schleicher M."/>
            <person name="Noegel A.A."/>
            <person name="Eichinger L."/>
            <person name="Gallinger C."/>
            <person name="Pawlowski J."/>
            <person name="Sierra R."/>
            <person name="Euteneuer U."/>
            <person name="Pillet L."/>
            <person name="Moustafa A."/>
            <person name="Platzer M."/>
            <person name="Groth M."/>
            <person name="Szafranski K."/>
            <person name="Schliwa M."/>
        </authorList>
    </citation>
    <scope>NUCLEOTIDE SEQUENCE [LARGE SCALE GENOMIC DNA]</scope>
</reference>
<accession>X6NKI8</accession>
<sequence>MIMLVFMDNLFFFNQTFLKKFHFLKICYLLICCLKKLKKLPTFMFLKKFCNFLFLRDNISFFSSSIIFLCFFQISIHEIFNCWQITNRILANDFQLASNGIKLFFFAHWCFVDSGNGIFYKKRDETNINVLRARNNAKKKMNLLMYYFNNKIYSPTMNVFHTMITTVVQN</sequence>
<dbReference type="EMBL" id="ASPP01007611">
    <property type="protein sequence ID" value="ETO26830.1"/>
    <property type="molecule type" value="Genomic_DNA"/>
</dbReference>
<dbReference type="Proteomes" id="UP000023152">
    <property type="component" value="Unassembled WGS sequence"/>
</dbReference>
<name>X6NKI8_RETFI</name>
<dbReference type="AlphaFoldDB" id="X6NKI8"/>
<evidence type="ECO:0000313" key="1">
    <source>
        <dbReference type="EMBL" id="ETO26830.1"/>
    </source>
</evidence>
<proteinExistence type="predicted"/>
<keyword evidence="2" id="KW-1185">Reference proteome</keyword>
<protein>
    <submittedName>
        <fullName evidence="1">Uncharacterized protein</fullName>
    </submittedName>
</protein>
<gene>
    <name evidence="1" type="ORF">RFI_10303</name>
</gene>